<dbReference type="Proteomes" id="UP000608530">
    <property type="component" value="Unassembled WGS sequence"/>
</dbReference>
<comment type="caution">
    <text evidence="1">The sequence shown here is derived from an EMBL/GenBank/DDBJ whole genome shotgun (WGS) entry which is preliminary data.</text>
</comment>
<evidence type="ECO:0000313" key="1">
    <source>
        <dbReference type="EMBL" id="MBK0420460.1"/>
    </source>
</evidence>
<organism evidence="1 2">
    <name type="scientific">Leucobacter chromiisoli</name>
    <dbReference type="NCBI Taxonomy" id="2796471"/>
    <lineage>
        <taxon>Bacteria</taxon>
        <taxon>Bacillati</taxon>
        <taxon>Actinomycetota</taxon>
        <taxon>Actinomycetes</taxon>
        <taxon>Micrococcales</taxon>
        <taxon>Microbacteriaceae</taxon>
        <taxon>Leucobacter</taxon>
    </lineage>
</organism>
<protein>
    <submittedName>
        <fullName evidence="1">Uncharacterized protein</fullName>
    </submittedName>
</protein>
<keyword evidence="2" id="KW-1185">Reference proteome</keyword>
<gene>
    <name evidence="1" type="ORF">JD276_15655</name>
</gene>
<dbReference type="EMBL" id="JAEHOH010000035">
    <property type="protein sequence ID" value="MBK0420460.1"/>
    <property type="molecule type" value="Genomic_DNA"/>
</dbReference>
<name>A0A934QAT0_9MICO</name>
<accession>A0A934QAT0</accession>
<proteinExistence type="predicted"/>
<evidence type="ECO:0000313" key="2">
    <source>
        <dbReference type="Proteomes" id="UP000608530"/>
    </source>
</evidence>
<dbReference type="AlphaFoldDB" id="A0A934QAT0"/>
<reference evidence="1" key="1">
    <citation type="submission" date="2020-12" db="EMBL/GenBank/DDBJ databases">
        <title>Leucobacter sp. CAS1, isolated from Chromium sludge.</title>
        <authorList>
            <person name="Xu Z."/>
        </authorList>
    </citation>
    <scope>NUCLEOTIDE SEQUENCE</scope>
    <source>
        <strain evidence="1">CSA1</strain>
    </source>
</reference>
<dbReference type="RefSeq" id="WP_200116593.1">
    <property type="nucleotide sequence ID" value="NZ_JAEHOH010000035.1"/>
</dbReference>
<sequence length="130" mass="13682">MTSKITAYLAEQKRLAEAATGGPWCVLDEGDRGVAVATSGPDGNYVAEGPLTATDAEFIAAARESVPRLVAALEAVSETHRPVEIEPSGTICHECSFQLPNGRYFGKVTEYPCPTVRAIEVALGGETDGE</sequence>